<protein>
    <submittedName>
        <fullName evidence="2">Uncharacterized protein DUF4247</fullName>
    </submittedName>
</protein>
<evidence type="ECO:0000256" key="1">
    <source>
        <dbReference type="SAM" id="MobiDB-lite"/>
    </source>
</evidence>
<gene>
    <name evidence="2" type="ORF">CLV92_10683</name>
</gene>
<comment type="caution">
    <text evidence="2">The sequence shown here is derived from an EMBL/GenBank/DDBJ whole genome shotgun (WGS) entry which is preliminary data.</text>
</comment>
<name>A0A2S6ILZ9_9ACTN</name>
<feature type="region of interest" description="Disordered" evidence="1">
    <location>
        <begin position="116"/>
        <end position="138"/>
    </location>
</feature>
<dbReference type="Pfam" id="PF14042">
    <property type="entry name" value="DUF4247"/>
    <property type="match status" value="1"/>
</dbReference>
<sequence length="138" mass="14591">MREHVRALQRAGRGAAAAALAAVLLGGCGIGGGVEDEAAELFQRQSSADVGTAAAYTADADPAGAAARLSEQVRPLDRVQAQDRIYLRYEDDIVRFEPRGEQTLVLVDGYEEGRTRWSEDVGQQFGPGDGGAEEGEGK</sequence>
<dbReference type="InterPro" id="IPR025341">
    <property type="entry name" value="DUF4247"/>
</dbReference>
<proteinExistence type="predicted"/>
<organism evidence="2 3">
    <name type="scientific">Kineococcus xinjiangensis</name>
    <dbReference type="NCBI Taxonomy" id="512762"/>
    <lineage>
        <taxon>Bacteria</taxon>
        <taxon>Bacillati</taxon>
        <taxon>Actinomycetota</taxon>
        <taxon>Actinomycetes</taxon>
        <taxon>Kineosporiales</taxon>
        <taxon>Kineosporiaceae</taxon>
        <taxon>Kineococcus</taxon>
    </lineage>
</organism>
<dbReference type="Proteomes" id="UP000239485">
    <property type="component" value="Unassembled WGS sequence"/>
</dbReference>
<keyword evidence="3" id="KW-1185">Reference proteome</keyword>
<accession>A0A2S6ILZ9</accession>
<dbReference type="PROSITE" id="PS51257">
    <property type="entry name" value="PROKAR_LIPOPROTEIN"/>
    <property type="match status" value="1"/>
</dbReference>
<dbReference type="RefSeq" id="WP_158257185.1">
    <property type="nucleotide sequence ID" value="NZ_PTJD01000006.1"/>
</dbReference>
<evidence type="ECO:0000313" key="2">
    <source>
        <dbReference type="EMBL" id="PPK95262.1"/>
    </source>
</evidence>
<dbReference type="AlphaFoldDB" id="A0A2S6ILZ9"/>
<dbReference type="OrthoDB" id="4546889at2"/>
<evidence type="ECO:0000313" key="3">
    <source>
        <dbReference type="Proteomes" id="UP000239485"/>
    </source>
</evidence>
<dbReference type="EMBL" id="PTJD01000006">
    <property type="protein sequence ID" value="PPK95262.1"/>
    <property type="molecule type" value="Genomic_DNA"/>
</dbReference>
<reference evidence="2 3" key="1">
    <citation type="submission" date="2018-02" db="EMBL/GenBank/DDBJ databases">
        <title>Genomic Encyclopedia of Archaeal and Bacterial Type Strains, Phase II (KMG-II): from individual species to whole genera.</title>
        <authorList>
            <person name="Goeker M."/>
        </authorList>
    </citation>
    <scope>NUCLEOTIDE SEQUENCE [LARGE SCALE GENOMIC DNA]</scope>
    <source>
        <strain evidence="2 3">DSM 22857</strain>
    </source>
</reference>